<protein>
    <submittedName>
        <fullName evidence="2">Spore coat protein CotJB</fullName>
    </submittedName>
</protein>
<dbReference type="Pfam" id="PF12652">
    <property type="entry name" value="CotJB"/>
    <property type="match status" value="1"/>
</dbReference>
<evidence type="ECO:0000313" key="3">
    <source>
        <dbReference type="Proteomes" id="UP000823842"/>
    </source>
</evidence>
<keyword evidence="2" id="KW-0946">Virion</keyword>
<comment type="caution">
    <text evidence="2">The sequence shown here is derived from an EMBL/GenBank/DDBJ whole genome shotgun (WGS) entry which is preliminary data.</text>
</comment>
<feature type="domain" description="Protein CotJB" evidence="1">
    <location>
        <begin position="11"/>
        <end position="87"/>
    </location>
</feature>
<reference evidence="2" key="1">
    <citation type="journal article" date="2021" name="PeerJ">
        <title>Extensive microbial diversity within the chicken gut microbiome revealed by metagenomics and culture.</title>
        <authorList>
            <person name="Gilroy R."/>
            <person name="Ravi A."/>
            <person name="Getino M."/>
            <person name="Pursley I."/>
            <person name="Horton D.L."/>
            <person name="Alikhan N.F."/>
            <person name="Baker D."/>
            <person name="Gharbi K."/>
            <person name="Hall N."/>
            <person name="Watson M."/>
            <person name="Adriaenssens E.M."/>
            <person name="Foster-Nyarko E."/>
            <person name="Jarju S."/>
            <person name="Secka A."/>
            <person name="Antonio M."/>
            <person name="Oren A."/>
            <person name="Chaudhuri R.R."/>
            <person name="La Ragione R."/>
            <person name="Hildebrand F."/>
            <person name="Pallen M.J."/>
        </authorList>
    </citation>
    <scope>NUCLEOTIDE SEQUENCE</scope>
    <source>
        <strain evidence="2">ChiSjej1B19-5720</strain>
    </source>
</reference>
<name>A0A9D2RWJ4_9FIRM</name>
<sequence>MMYQNSLSPRQQLLNRITEVSFAVDDILLYLDTHPHDQKALEFANTHIAQRKKLLEEYENSYGPLIAKNAMECQDIWKWAEQPFPWEQEGGCR</sequence>
<accession>A0A9D2RWJ4</accession>
<dbReference type="Proteomes" id="UP000823842">
    <property type="component" value="Unassembled WGS sequence"/>
</dbReference>
<reference evidence="2" key="2">
    <citation type="submission" date="2021-04" db="EMBL/GenBank/DDBJ databases">
        <authorList>
            <person name="Gilroy R."/>
        </authorList>
    </citation>
    <scope>NUCLEOTIDE SEQUENCE</scope>
    <source>
        <strain evidence="2">ChiSjej1B19-5720</strain>
    </source>
</reference>
<proteinExistence type="predicted"/>
<dbReference type="PIRSF" id="PIRSF010606">
    <property type="entry name" value="Spore_coat_CotJB"/>
    <property type="match status" value="1"/>
</dbReference>
<dbReference type="InterPro" id="IPR024207">
    <property type="entry name" value="CotJB_dom"/>
</dbReference>
<dbReference type="EMBL" id="DWYZ01000076">
    <property type="protein sequence ID" value="HJB27870.1"/>
    <property type="molecule type" value="Genomic_DNA"/>
</dbReference>
<dbReference type="AlphaFoldDB" id="A0A9D2RWJ4"/>
<organism evidence="2 3">
    <name type="scientific">Candidatus Blautia faecavium</name>
    <dbReference type="NCBI Taxonomy" id="2838487"/>
    <lineage>
        <taxon>Bacteria</taxon>
        <taxon>Bacillati</taxon>
        <taxon>Bacillota</taxon>
        <taxon>Clostridia</taxon>
        <taxon>Lachnospirales</taxon>
        <taxon>Lachnospiraceae</taxon>
        <taxon>Blautia</taxon>
    </lineage>
</organism>
<evidence type="ECO:0000259" key="1">
    <source>
        <dbReference type="Pfam" id="PF12652"/>
    </source>
</evidence>
<evidence type="ECO:0000313" key="2">
    <source>
        <dbReference type="EMBL" id="HJB27870.1"/>
    </source>
</evidence>
<gene>
    <name evidence="2" type="ORF">IAA06_03645</name>
</gene>
<dbReference type="InterPro" id="IPR016571">
    <property type="entry name" value="Spore_coat_assembly_CotJB"/>
</dbReference>
<keyword evidence="2" id="KW-0167">Capsid protein</keyword>